<accession>A0A4Z1E5F8</accession>
<name>A0A4Z1E5F8_9MICO</name>
<proteinExistence type="predicted"/>
<evidence type="ECO:0000313" key="2">
    <source>
        <dbReference type="Proteomes" id="UP000297318"/>
    </source>
</evidence>
<protein>
    <submittedName>
        <fullName evidence="1">Uncharacterized protein</fullName>
    </submittedName>
</protein>
<dbReference type="EMBL" id="RHPJ01000001">
    <property type="protein sequence ID" value="TGO06550.1"/>
    <property type="molecule type" value="Genomic_DNA"/>
</dbReference>
<dbReference type="Proteomes" id="UP000297318">
    <property type="component" value="Unassembled WGS sequence"/>
</dbReference>
<comment type="caution">
    <text evidence="1">The sequence shown here is derived from an EMBL/GenBank/DDBJ whole genome shotgun (WGS) entry which is preliminary data.</text>
</comment>
<organism evidence="1 2">
    <name type="scientific">Serinibacter arcticus</name>
    <dbReference type="NCBI Taxonomy" id="1655435"/>
    <lineage>
        <taxon>Bacteria</taxon>
        <taxon>Bacillati</taxon>
        <taxon>Actinomycetota</taxon>
        <taxon>Actinomycetes</taxon>
        <taxon>Micrococcales</taxon>
        <taxon>Beutenbergiaceae</taxon>
        <taxon>Serinibacter</taxon>
    </lineage>
</organism>
<dbReference type="OrthoDB" id="3788336at2"/>
<reference evidence="1 2" key="1">
    <citation type="submission" date="2018-11" db="EMBL/GenBank/DDBJ databases">
        <title>Complete genome sequencing of the Actinobacteria Serinibacter sp. K3-2.</title>
        <authorList>
            <person name="Rakitin A.L."/>
            <person name="Beletsky A.V."/>
            <person name="Mardanov A.V."/>
            <person name="Ravin N.V."/>
            <person name="Gromova A.S."/>
            <person name="Filippova S.N."/>
            <person name="Gal'Chenko V.F."/>
        </authorList>
    </citation>
    <scope>NUCLEOTIDE SEQUENCE [LARGE SCALE GENOMIC DNA]</scope>
    <source>
        <strain evidence="1 2">K3-2</strain>
    </source>
</reference>
<evidence type="ECO:0000313" key="1">
    <source>
        <dbReference type="EMBL" id="TGO06550.1"/>
    </source>
</evidence>
<dbReference type="RefSeq" id="WP_158292554.1">
    <property type="nucleotide sequence ID" value="NZ_RHPJ01000001.1"/>
</dbReference>
<sequence length="99" mass="10497">MGDYTVDYATLMESARFWREENARLTTASGRLADASTSGFGSGVSGDVAAFVTTWSTTVSTTASAVEEIAQNVDDAHAAYLGADFEAQLAFEAWLEEAS</sequence>
<keyword evidence="2" id="KW-1185">Reference proteome</keyword>
<gene>
    <name evidence="1" type="ORF">SERN_0742</name>
</gene>
<dbReference type="AlphaFoldDB" id="A0A4Z1E5F8"/>